<keyword evidence="3" id="KW-0862">Zinc</keyword>
<evidence type="ECO:0000256" key="2">
    <source>
        <dbReference type="ARBA" id="ARBA00022771"/>
    </source>
</evidence>
<reference evidence="8 9" key="1">
    <citation type="submission" date="2015-12" db="EMBL/GenBank/DDBJ databases">
        <title>The genome of Folsomia candida.</title>
        <authorList>
            <person name="Faddeeva A."/>
            <person name="Derks M.F."/>
            <person name="Anvar Y."/>
            <person name="Smit S."/>
            <person name="Van Straalen N."/>
            <person name="Roelofs D."/>
        </authorList>
    </citation>
    <scope>NUCLEOTIDE SEQUENCE [LARGE SCALE GENOMIC DNA]</scope>
    <source>
        <strain evidence="8 9">VU population</strain>
        <tissue evidence="8">Whole body</tissue>
    </source>
</reference>
<keyword evidence="4 5" id="KW-0238">DNA-binding</keyword>
<dbReference type="PROSITE" id="PS50950">
    <property type="entry name" value="ZF_THAP"/>
    <property type="match status" value="1"/>
</dbReference>
<dbReference type="InterPro" id="IPR027805">
    <property type="entry name" value="Transposase_HTH_dom"/>
</dbReference>
<gene>
    <name evidence="8" type="ORF">Fcan01_21036</name>
</gene>
<dbReference type="AlphaFoldDB" id="A0A226DG40"/>
<keyword evidence="2 5" id="KW-0863">Zinc-finger</keyword>
<feature type="region of interest" description="Disordered" evidence="6">
    <location>
        <begin position="695"/>
        <end position="728"/>
    </location>
</feature>
<keyword evidence="9" id="KW-1185">Reference proteome</keyword>
<evidence type="ECO:0000259" key="7">
    <source>
        <dbReference type="PROSITE" id="PS50950"/>
    </source>
</evidence>
<dbReference type="Pfam" id="PF05485">
    <property type="entry name" value="THAP"/>
    <property type="match status" value="1"/>
</dbReference>
<feature type="region of interest" description="Disordered" evidence="6">
    <location>
        <begin position="476"/>
        <end position="502"/>
    </location>
</feature>
<accession>A0A226DG40</accession>
<feature type="compositionally biased region" description="Polar residues" evidence="6">
    <location>
        <begin position="605"/>
        <end position="616"/>
    </location>
</feature>
<dbReference type="PANTHER" id="PTHR23080">
    <property type="entry name" value="THAP DOMAIN PROTEIN"/>
    <property type="match status" value="1"/>
</dbReference>
<proteinExistence type="predicted"/>
<feature type="region of interest" description="Disordered" evidence="6">
    <location>
        <begin position="800"/>
        <end position="848"/>
    </location>
</feature>
<evidence type="ECO:0000256" key="6">
    <source>
        <dbReference type="SAM" id="MobiDB-lite"/>
    </source>
</evidence>
<feature type="region of interest" description="Disordered" evidence="6">
    <location>
        <begin position="875"/>
        <end position="910"/>
    </location>
</feature>
<feature type="region of interest" description="Disordered" evidence="6">
    <location>
        <begin position="239"/>
        <end position="280"/>
    </location>
</feature>
<feature type="compositionally biased region" description="Low complexity" evidence="6">
    <location>
        <begin position="885"/>
        <end position="902"/>
    </location>
</feature>
<dbReference type="Proteomes" id="UP000198287">
    <property type="component" value="Unassembled WGS sequence"/>
</dbReference>
<dbReference type="OMA" id="VHRCCIS"/>
<dbReference type="STRING" id="158441.A0A226DG40"/>
<feature type="compositionally biased region" description="Basic residues" evidence="6">
    <location>
        <begin position="257"/>
        <end position="266"/>
    </location>
</feature>
<dbReference type="SUPFAM" id="SSF57716">
    <property type="entry name" value="Glucocorticoid receptor-like (DNA-binding domain)"/>
    <property type="match status" value="1"/>
</dbReference>
<name>A0A226DG40_FOLCA</name>
<evidence type="ECO:0000256" key="4">
    <source>
        <dbReference type="ARBA" id="ARBA00023125"/>
    </source>
</evidence>
<dbReference type="SMART" id="SM00692">
    <property type="entry name" value="DM3"/>
    <property type="match status" value="1"/>
</dbReference>
<dbReference type="PANTHER" id="PTHR23080:SF133">
    <property type="entry name" value="SI:CH211-262I1.5-RELATED"/>
    <property type="match status" value="1"/>
</dbReference>
<dbReference type="Pfam" id="PF13613">
    <property type="entry name" value="HTH_Tnp_4"/>
    <property type="match status" value="1"/>
</dbReference>
<sequence length="970" mass="105389">MVHRCCISSCGMNVRVAEAKGLSYHGFPNKEPLREQWIQAIIPHLDKPEVFRLVPKYTRVCSRHFRKKDYSVDIKKRARLNSNAVPSVFPRKNSPIVIPVVIGSPSRASKTIKLEGAAGLSTSSASTTSDIVPTPRTIGLSTSRASDDSLPSSLSGSPLLCPVSWKLVDRNNLLEDGTTNNQNLNSGGCLDSREFIFEAATLNDDQLTLHVRDGSSTLDNCGGGGGGISSSSISQEDLSQSSNFSLNINEDSNEAPHKKRKRRKWNRSAFDRPAKGKKKVDDVNIDGVGEALAEISLSTLLAIATPNLQQDKQQHHIFVGGAMSSEANSSIINNNQNVPATTTATEGSSSSSSANTTTAIISSISTPTTSSSSNFRTVTLSLSSSHHDLVNQHLSSIEQELLQSIQAVSLHCGGDGDGGNVEEQEFIVGDLDSRLLSSISGRPPPFVHHSSEESIFSTTEEDDPLYHISSMDPNSVNLEYHHHHSSTHTGPSSISPTTEDNGGLLSQLVNGIGLDEERGPTLLEIEHLANHFNSSLLTDYNNTELSIGLGDLHLPSDGKDDKGESLEGLCTNEEIEQQLLPDKKSRARGGDGSNQKLDSAEGHNNARNVNRDSTPSLLMVKPPSARAKKKAPENARLNRVTKKHKKEKICGQFSVERFSNSDKDIEYYTGFNSYRNFEAFFRSLEAYVERLRLHSSSETNGGDSSTAECNSDTGRSTPSEFILPLPPPPAYDEPIKKRPFHGRSMSRIDELFMTIIRLRRKLPEKVLGHMFCISQPTVSRIIRAWTVLLSKLIDCYPIESSSNTGESSNTTKSSKSSTSKSSSTSTTCTSTSTTTGPGSNKEHSYTSRGLGIPESFRQLFHSDLAQSIVVTSVTAKDKKTAQKPSPSSSTSSTVTSSAGTSSAKRSKKSRVETVDPLLLEVVDATSSTSRDDEHEQQLCDLLDGTLHDTNLLFSQLEVEECDLFAESFCN</sequence>
<organism evidence="8 9">
    <name type="scientific">Folsomia candida</name>
    <name type="common">Springtail</name>
    <dbReference type="NCBI Taxonomy" id="158441"/>
    <lineage>
        <taxon>Eukaryota</taxon>
        <taxon>Metazoa</taxon>
        <taxon>Ecdysozoa</taxon>
        <taxon>Arthropoda</taxon>
        <taxon>Hexapoda</taxon>
        <taxon>Collembola</taxon>
        <taxon>Entomobryomorpha</taxon>
        <taxon>Isotomoidea</taxon>
        <taxon>Isotomidae</taxon>
        <taxon>Proisotominae</taxon>
        <taxon>Folsomia</taxon>
    </lineage>
</organism>
<feature type="compositionally biased region" description="Basic and acidic residues" evidence="6">
    <location>
        <begin position="269"/>
        <end position="280"/>
    </location>
</feature>
<feature type="domain" description="THAP-type" evidence="7">
    <location>
        <begin position="1"/>
        <end position="89"/>
    </location>
</feature>
<dbReference type="EMBL" id="LNIX01000020">
    <property type="protein sequence ID" value="OXA44100.1"/>
    <property type="molecule type" value="Genomic_DNA"/>
</dbReference>
<dbReference type="OrthoDB" id="5982876at2759"/>
<evidence type="ECO:0000313" key="9">
    <source>
        <dbReference type="Proteomes" id="UP000198287"/>
    </source>
</evidence>
<dbReference type="SMART" id="SM00980">
    <property type="entry name" value="THAP"/>
    <property type="match status" value="1"/>
</dbReference>
<feature type="compositionally biased region" description="Polar residues" evidence="6">
    <location>
        <begin position="695"/>
        <end position="719"/>
    </location>
</feature>
<feature type="region of interest" description="Disordered" evidence="6">
    <location>
        <begin position="578"/>
        <end position="643"/>
    </location>
</feature>
<keyword evidence="1" id="KW-0479">Metal-binding</keyword>
<evidence type="ECO:0000256" key="5">
    <source>
        <dbReference type="PROSITE-ProRule" id="PRU00309"/>
    </source>
</evidence>
<dbReference type="Gene3D" id="6.20.210.20">
    <property type="entry name" value="THAP domain"/>
    <property type="match status" value="1"/>
</dbReference>
<feature type="compositionally biased region" description="Low complexity" evidence="6">
    <location>
        <begin position="487"/>
        <end position="498"/>
    </location>
</feature>
<feature type="compositionally biased region" description="Low complexity" evidence="6">
    <location>
        <begin position="800"/>
        <end position="839"/>
    </location>
</feature>
<protein>
    <submittedName>
        <fullName evidence="8">THAP domain-containing protein 4</fullName>
    </submittedName>
</protein>
<dbReference type="InterPro" id="IPR038441">
    <property type="entry name" value="THAP_Znf_sf"/>
</dbReference>
<evidence type="ECO:0000313" key="8">
    <source>
        <dbReference type="EMBL" id="OXA44100.1"/>
    </source>
</evidence>
<dbReference type="GO" id="GO:0003677">
    <property type="term" value="F:DNA binding"/>
    <property type="evidence" value="ECO:0007669"/>
    <property type="project" value="UniProtKB-UniRule"/>
</dbReference>
<evidence type="ECO:0000256" key="1">
    <source>
        <dbReference type="ARBA" id="ARBA00022723"/>
    </source>
</evidence>
<feature type="region of interest" description="Disordered" evidence="6">
    <location>
        <begin position="122"/>
        <end position="152"/>
    </location>
</feature>
<evidence type="ECO:0000256" key="3">
    <source>
        <dbReference type="ARBA" id="ARBA00022833"/>
    </source>
</evidence>
<feature type="region of interest" description="Disordered" evidence="6">
    <location>
        <begin position="332"/>
        <end position="354"/>
    </location>
</feature>
<dbReference type="GO" id="GO:0008270">
    <property type="term" value="F:zinc ion binding"/>
    <property type="evidence" value="ECO:0007669"/>
    <property type="project" value="UniProtKB-KW"/>
</dbReference>
<feature type="compositionally biased region" description="Low complexity" evidence="6">
    <location>
        <begin position="141"/>
        <end position="152"/>
    </location>
</feature>
<dbReference type="InterPro" id="IPR006612">
    <property type="entry name" value="THAP_Znf"/>
</dbReference>
<comment type="caution">
    <text evidence="8">The sequence shown here is derived from an EMBL/GenBank/DDBJ whole genome shotgun (WGS) entry which is preliminary data.</text>
</comment>